<dbReference type="PANTHER" id="PTHR45453:SF3">
    <property type="entry name" value="HISTIDINE KINASE"/>
    <property type="match status" value="1"/>
</dbReference>
<dbReference type="RefSeq" id="WP_127000630.1">
    <property type="nucleotide sequence ID" value="NZ_CP034346.1"/>
</dbReference>
<dbReference type="EC" id="2.7.13.3" evidence="3"/>
<evidence type="ECO:0000256" key="9">
    <source>
        <dbReference type="ARBA" id="ARBA00022840"/>
    </source>
</evidence>
<evidence type="ECO:0000256" key="1">
    <source>
        <dbReference type="ARBA" id="ARBA00000085"/>
    </source>
</evidence>
<evidence type="ECO:0000256" key="3">
    <source>
        <dbReference type="ARBA" id="ARBA00012438"/>
    </source>
</evidence>
<comment type="catalytic activity">
    <reaction evidence="1">
        <text>ATP + protein L-histidine = ADP + protein N-phospho-L-histidine.</text>
        <dbReference type="EC" id="2.7.13.3"/>
    </reaction>
</comment>
<dbReference type="InterPro" id="IPR003660">
    <property type="entry name" value="HAMP_dom"/>
</dbReference>
<dbReference type="InterPro" id="IPR036890">
    <property type="entry name" value="HATPase_C_sf"/>
</dbReference>
<evidence type="ECO:0000259" key="14">
    <source>
        <dbReference type="PROSITE" id="PS50109"/>
    </source>
</evidence>
<dbReference type="SMART" id="SM00388">
    <property type="entry name" value="HisKA"/>
    <property type="match status" value="1"/>
</dbReference>
<keyword evidence="17" id="KW-1185">Reference proteome</keyword>
<accession>A0A3S9V0V0</accession>
<dbReference type="KEGG" id="plut:EI981_18440"/>
<evidence type="ECO:0000256" key="4">
    <source>
        <dbReference type="ARBA" id="ARBA00022475"/>
    </source>
</evidence>
<keyword evidence="4" id="KW-1003">Cell membrane</keyword>
<dbReference type="SUPFAM" id="SSF55874">
    <property type="entry name" value="ATPase domain of HSP90 chaperone/DNA topoisomerase II/histidine kinase"/>
    <property type="match status" value="1"/>
</dbReference>
<dbReference type="SMART" id="SM00304">
    <property type="entry name" value="HAMP"/>
    <property type="match status" value="1"/>
</dbReference>
<name>A0A3S9V0V0_9BACL</name>
<feature type="coiled-coil region" evidence="12">
    <location>
        <begin position="224"/>
        <end position="258"/>
    </location>
</feature>
<dbReference type="InterPro" id="IPR036097">
    <property type="entry name" value="HisK_dim/P_sf"/>
</dbReference>
<keyword evidence="11 13" id="KW-0472">Membrane</keyword>
<dbReference type="SUPFAM" id="SSF158472">
    <property type="entry name" value="HAMP domain-like"/>
    <property type="match status" value="1"/>
</dbReference>
<dbReference type="AlphaFoldDB" id="A0A3S9V0V0"/>
<organism evidence="16 17">
    <name type="scientific">Paenibacillus lutimineralis</name>
    <dbReference type="NCBI Taxonomy" id="2707005"/>
    <lineage>
        <taxon>Bacteria</taxon>
        <taxon>Bacillati</taxon>
        <taxon>Bacillota</taxon>
        <taxon>Bacilli</taxon>
        <taxon>Bacillales</taxon>
        <taxon>Paenibacillaceae</taxon>
        <taxon>Paenibacillus</taxon>
    </lineage>
</organism>
<feature type="transmembrane region" description="Helical" evidence="13">
    <location>
        <begin position="12"/>
        <end position="36"/>
    </location>
</feature>
<keyword evidence="7" id="KW-0547">Nucleotide-binding</keyword>
<gene>
    <name evidence="16" type="ORF">EI981_18440</name>
</gene>
<keyword evidence="8" id="KW-0418">Kinase</keyword>
<dbReference type="OrthoDB" id="9813151at2"/>
<dbReference type="CDD" id="cd06225">
    <property type="entry name" value="HAMP"/>
    <property type="match status" value="1"/>
</dbReference>
<dbReference type="GO" id="GO:0005886">
    <property type="term" value="C:plasma membrane"/>
    <property type="evidence" value="ECO:0007669"/>
    <property type="project" value="UniProtKB-SubCell"/>
</dbReference>
<dbReference type="CDD" id="cd00082">
    <property type="entry name" value="HisKA"/>
    <property type="match status" value="1"/>
</dbReference>
<dbReference type="CDD" id="cd00075">
    <property type="entry name" value="HATPase"/>
    <property type="match status" value="1"/>
</dbReference>
<dbReference type="Gene3D" id="3.30.565.10">
    <property type="entry name" value="Histidine kinase-like ATPase, C-terminal domain"/>
    <property type="match status" value="1"/>
</dbReference>
<dbReference type="PRINTS" id="PR00344">
    <property type="entry name" value="BCTRLSENSOR"/>
</dbReference>
<keyword evidence="12" id="KW-0175">Coiled coil</keyword>
<evidence type="ECO:0000256" key="7">
    <source>
        <dbReference type="ARBA" id="ARBA00022741"/>
    </source>
</evidence>
<dbReference type="EMBL" id="CP034346">
    <property type="protein sequence ID" value="AZS16229.1"/>
    <property type="molecule type" value="Genomic_DNA"/>
</dbReference>
<keyword evidence="13" id="KW-0812">Transmembrane</keyword>
<evidence type="ECO:0000256" key="11">
    <source>
        <dbReference type="ARBA" id="ARBA00023136"/>
    </source>
</evidence>
<dbReference type="Pfam" id="PF00512">
    <property type="entry name" value="HisKA"/>
    <property type="match status" value="1"/>
</dbReference>
<dbReference type="InterPro" id="IPR005467">
    <property type="entry name" value="His_kinase_dom"/>
</dbReference>
<evidence type="ECO:0000256" key="13">
    <source>
        <dbReference type="SAM" id="Phobius"/>
    </source>
</evidence>
<dbReference type="GO" id="GO:0016036">
    <property type="term" value="P:cellular response to phosphate starvation"/>
    <property type="evidence" value="ECO:0007669"/>
    <property type="project" value="TreeGrafter"/>
</dbReference>
<feature type="domain" description="HAMP" evidence="15">
    <location>
        <begin position="184"/>
        <end position="236"/>
    </location>
</feature>
<sequence length="481" mass="54924">MSRVRRKGITYKIFIITNALLIASTFLIFVIFYYFLPTFYHQYKVNTLNKSLDQLVSETEQMSFLEAKKDLDNFTLQQNVSLVVVNESERIVYLPSIINVVPYSSIVNGDEALKSTINIDKIKQTKEVYSSERQISLQEGTYTLLMIATLQPINEASQVMLQFAPYVLVLILLISIMGAAIYSRLISRPLLKVNRVAERMANLDFTRTSTIDSNDEIGELSRSLNRLSCNLQESMTDLRQANQQLSIEIDKVRELEGKRSAFIATVSHELKTPITAVSGQIEGMIHNIGAYKDRDKYLQRSYVIMKDMEKLVHELLNIFKLESAGFEPQLELVNVSNLVQNSMRRLEYASNAKSMVVETNIVDSLWVRADRNLIEKAITNVIQNAIQYSTSGERVVIRLESVRDHVVFQVLNTGASIPSNQLSEIFEPFHRIEKSRNRNTGGSGLGLYIVKQILDLHHIEYSITNTKKGVLFQMKFQREDS</sequence>
<keyword evidence="13" id="KW-1133">Transmembrane helix</keyword>
<proteinExistence type="predicted"/>
<dbReference type="GO" id="GO:0004721">
    <property type="term" value="F:phosphoprotein phosphatase activity"/>
    <property type="evidence" value="ECO:0007669"/>
    <property type="project" value="TreeGrafter"/>
</dbReference>
<feature type="transmembrane region" description="Helical" evidence="13">
    <location>
        <begin position="163"/>
        <end position="182"/>
    </location>
</feature>
<keyword evidence="9" id="KW-0067">ATP-binding</keyword>
<evidence type="ECO:0000256" key="10">
    <source>
        <dbReference type="ARBA" id="ARBA00023012"/>
    </source>
</evidence>
<evidence type="ECO:0000256" key="12">
    <source>
        <dbReference type="SAM" id="Coils"/>
    </source>
</evidence>
<protein>
    <recommendedName>
        <fullName evidence="3">histidine kinase</fullName>
        <ecNumber evidence="3">2.7.13.3</ecNumber>
    </recommendedName>
</protein>
<dbReference type="SMART" id="SM00387">
    <property type="entry name" value="HATPase_c"/>
    <property type="match status" value="1"/>
</dbReference>
<dbReference type="InterPro" id="IPR004358">
    <property type="entry name" value="Sig_transdc_His_kin-like_C"/>
</dbReference>
<dbReference type="PROSITE" id="PS50885">
    <property type="entry name" value="HAMP"/>
    <property type="match status" value="1"/>
</dbReference>
<evidence type="ECO:0000313" key="16">
    <source>
        <dbReference type="EMBL" id="AZS16229.1"/>
    </source>
</evidence>
<dbReference type="InterPro" id="IPR003594">
    <property type="entry name" value="HATPase_dom"/>
</dbReference>
<feature type="domain" description="Histidine kinase" evidence="14">
    <location>
        <begin position="265"/>
        <end position="480"/>
    </location>
</feature>
<evidence type="ECO:0000256" key="2">
    <source>
        <dbReference type="ARBA" id="ARBA00004651"/>
    </source>
</evidence>
<dbReference type="PANTHER" id="PTHR45453">
    <property type="entry name" value="PHOSPHATE REGULON SENSOR PROTEIN PHOR"/>
    <property type="match status" value="1"/>
</dbReference>
<evidence type="ECO:0000256" key="8">
    <source>
        <dbReference type="ARBA" id="ARBA00022777"/>
    </source>
</evidence>
<dbReference type="InterPro" id="IPR003661">
    <property type="entry name" value="HisK_dim/P_dom"/>
</dbReference>
<dbReference type="Gene3D" id="6.10.340.10">
    <property type="match status" value="1"/>
</dbReference>
<keyword evidence="6" id="KW-0808">Transferase</keyword>
<reference evidence="17" key="1">
    <citation type="submission" date="2018-12" db="EMBL/GenBank/DDBJ databases">
        <title>Complete genome sequence of Paenibacillus sp. MBLB1234.</title>
        <authorList>
            <person name="Nam Y.-D."/>
            <person name="Kang J."/>
            <person name="Chung W.-H."/>
            <person name="Park Y.S."/>
        </authorList>
    </citation>
    <scope>NUCLEOTIDE SEQUENCE [LARGE SCALE GENOMIC DNA]</scope>
    <source>
        <strain evidence="17">MBLB1234</strain>
    </source>
</reference>
<comment type="subcellular location">
    <subcellularLocation>
        <location evidence="2">Cell membrane</location>
        <topology evidence="2">Multi-pass membrane protein</topology>
    </subcellularLocation>
</comment>
<dbReference type="Pfam" id="PF02518">
    <property type="entry name" value="HATPase_c"/>
    <property type="match status" value="1"/>
</dbReference>
<dbReference type="PROSITE" id="PS50109">
    <property type="entry name" value="HIS_KIN"/>
    <property type="match status" value="1"/>
</dbReference>
<dbReference type="Pfam" id="PF00672">
    <property type="entry name" value="HAMP"/>
    <property type="match status" value="1"/>
</dbReference>
<evidence type="ECO:0000256" key="5">
    <source>
        <dbReference type="ARBA" id="ARBA00022553"/>
    </source>
</evidence>
<dbReference type="SUPFAM" id="SSF47384">
    <property type="entry name" value="Homodimeric domain of signal transducing histidine kinase"/>
    <property type="match status" value="1"/>
</dbReference>
<dbReference type="GO" id="GO:0005524">
    <property type="term" value="F:ATP binding"/>
    <property type="evidence" value="ECO:0007669"/>
    <property type="project" value="UniProtKB-KW"/>
</dbReference>
<evidence type="ECO:0000256" key="6">
    <source>
        <dbReference type="ARBA" id="ARBA00022679"/>
    </source>
</evidence>
<evidence type="ECO:0000259" key="15">
    <source>
        <dbReference type="PROSITE" id="PS50885"/>
    </source>
</evidence>
<dbReference type="InterPro" id="IPR050351">
    <property type="entry name" value="BphY/WalK/GraS-like"/>
</dbReference>
<dbReference type="GO" id="GO:0000155">
    <property type="term" value="F:phosphorelay sensor kinase activity"/>
    <property type="evidence" value="ECO:0007669"/>
    <property type="project" value="InterPro"/>
</dbReference>
<evidence type="ECO:0000313" key="17">
    <source>
        <dbReference type="Proteomes" id="UP000270678"/>
    </source>
</evidence>
<dbReference type="Proteomes" id="UP000270678">
    <property type="component" value="Chromosome"/>
</dbReference>
<dbReference type="Gene3D" id="1.10.287.130">
    <property type="match status" value="1"/>
</dbReference>
<keyword evidence="5" id="KW-0597">Phosphoprotein</keyword>
<keyword evidence="10" id="KW-0902">Two-component regulatory system</keyword>